<gene>
    <name evidence="3" type="ORF">I4W93_011255</name>
</gene>
<protein>
    <recommendedName>
        <fullName evidence="5">DUF3102 domain-containing protein</fullName>
    </recommendedName>
</protein>
<evidence type="ECO:0000313" key="3">
    <source>
        <dbReference type="EMBL" id="MBZ9612171.1"/>
    </source>
</evidence>
<accession>A0ABS7XA27</accession>
<dbReference type="Proteomes" id="UP000663814">
    <property type="component" value="Unassembled WGS sequence"/>
</dbReference>
<name>A0ABS7XA27_9GAMM</name>
<feature type="coiled-coil region" evidence="1">
    <location>
        <begin position="206"/>
        <end position="289"/>
    </location>
</feature>
<dbReference type="EMBL" id="JAERPS020000003">
    <property type="protein sequence ID" value="MBZ9612171.1"/>
    <property type="molecule type" value="Genomic_DNA"/>
</dbReference>
<evidence type="ECO:0000256" key="2">
    <source>
        <dbReference type="SAM" id="MobiDB-lite"/>
    </source>
</evidence>
<evidence type="ECO:0000313" key="4">
    <source>
        <dbReference type="Proteomes" id="UP000663814"/>
    </source>
</evidence>
<keyword evidence="1" id="KW-0175">Coiled coil</keyword>
<organism evidence="3 4">
    <name type="scientific">Rheinheimera maricola</name>
    <dbReference type="NCBI Taxonomy" id="2793282"/>
    <lineage>
        <taxon>Bacteria</taxon>
        <taxon>Pseudomonadati</taxon>
        <taxon>Pseudomonadota</taxon>
        <taxon>Gammaproteobacteria</taxon>
        <taxon>Chromatiales</taxon>
        <taxon>Chromatiaceae</taxon>
        <taxon>Rheinheimera</taxon>
    </lineage>
</organism>
<feature type="region of interest" description="Disordered" evidence="2">
    <location>
        <begin position="31"/>
        <end position="56"/>
    </location>
</feature>
<proteinExistence type="predicted"/>
<dbReference type="RefSeq" id="WP_205310825.1">
    <property type="nucleotide sequence ID" value="NZ_JAERPS020000003.1"/>
</dbReference>
<reference evidence="3 4" key="2">
    <citation type="submission" date="2021-08" db="EMBL/GenBank/DDBJ databases">
        <title>Rheinheimera aquimaris sp. nov., isolated from seawater of the East Sea in Korea.</title>
        <authorList>
            <person name="Kim K.H."/>
            <person name="Wenting R."/>
            <person name="Kim K.R."/>
            <person name="Jeon C.O."/>
        </authorList>
    </citation>
    <scope>NUCLEOTIDE SEQUENCE [LARGE SCALE GENOMIC DNA]</scope>
    <source>
        <strain evidence="3 4">MA-13</strain>
    </source>
</reference>
<evidence type="ECO:0000256" key="1">
    <source>
        <dbReference type="SAM" id="Coils"/>
    </source>
</evidence>
<comment type="caution">
    <text evidence="3">The sequence shown here is derived from an EMBL/GenBank/DDBJ whole genome shotgun (WGS) entry which is preliminary data.</text>
</comment>
<sequence>MNYEAEEAMAEADAELLAEEVTIKQTKAEQRWQNNQANKTQVQPMSSNNQDTALSHEQQKAVIQTKEVVASLDEVMREIGRIEAFDFMQKLASVSSLKLLLKIKETKGFKGLTYKDQSGDLLTVSSWEEFCVNKLHTPRATIDERLLNLNQLGEEFFEASQKIGLGYRELRKLRQLPADQQQLVIENEAVELGDKDALRELIDDLNAKHLQELKAAKGEKAELEQQLKIARQMRDEAQSEANKHKEELASRKFNPDSWKRDVSQVVTDIATLEGTILQALNKLATLRNKIAESDTDDVFAKDPATYHAAMEYMCGVMYHTSRCLAEDTALFWQDSDLMFAAYTDKARPALAVLEQLAADARQGSEE</sequence>
<reference evidence="3 4" key="1">
    <citation type="submission" date="2020-12" db="EMBL/GenBank/DDBJ databases">
        <authorList>
            <person name="Ruan W."/>
            <person name="Khan S.A."/>
            <person name="Jeon C.O."/>
        </authorList>
    </citation>
    <scope>NUCLEOTIDE SEQUENCE [LARGE SCALE GENOMIC DNA]</scope>
    <source>
        <strain evidence="3 4">MA-13</strain>
    </source>
</reference>
<keyword evidence="4" id="KW-1185">Reference proteome</keyword>
<evidence type="ECO:0008006" key="5">
    <source>
        <dbReference type="Google" id="ProtNLM"/>
    </source>
</evidence>